<reference evidence="1" key="1">
    <citation type="submission" date="2019-11" db="EMBL/GenBank/DDBJ databases">
        <title>Characterization of Clostridium perfringens isolates from swine manure treated agricultural soils.</title>
        <authorList>
            <person name="Wushke S.T."/>
        </authorList>
    </citation>
    <scope>NUCLEOTIDE SEQUENCE</scope>
    <source>
        <strain evidence="1">X26</strain>
    </source>
</reference>
<proteinExistence type="predicted"/>
<feature type="non-terminal residue" evidence="1">
    <location>
        <position position="168"/>
    </location>
</feature>
<dbReference type="AlphaFoldDB" id="A0AAW9IGD4"/>
<organism evidence="1 2">
    <name type="scientific">Clostridium perfringens</name>
    <dbReference type="NCBI Taxonomy" id="1502"/>
    <lineage>
        <taxon>Bacteria</taxon>
        <taxon>Bacillati</taxon>
        <taxon>Bacillota</taxon>
        <taxon>Clostridia</taxon>
        <taxon>Eubacteriales</taxon>
        <taxon>Clostridiaceae</taxon>
        <taxon>Clostridium</taxon>
    </lineage>
</organism>
<evidence type="ECO:0000313" key="2">
    <source>
        <dbReference type="Proteomes" id="UP001291306"/>
    </source>
</evidence>
<comment type="caution">
    <text evidence="1">The sequence shown here is derived from an EMBL/GenBank/DDBJ whole genome shotgun (WGS) entry which is preliminary data.</text>
</comment>
<gene>
    <name evidence="1" type="ORF">GNF79_17650</name>
</gene>
<dbReference type="EMBL" id="WNVC01000741">
    <property type="protein sequence ID" value="MDZ5000850.1"/>
    <property type="molecule type" value="Genomic_DNA"/>
</dbReference>
<evidence type="ECO:0000313" key="1">
    <source>
        <dbReference type="EMBL" id="MDZ5000850.1"/>
    </source>
</evidence>
<protein>
    <submittedName>
        <fullName evidence="1">Peptidase S8 and S53 subtilisin kexin sedolisin</fullName>
    </submittedName>
</protein>
<name>A0AAW9IGD4_CLOPF</name>
<accession>A0AAW9IGD4</accession>
<dbReference type="Proteomes" id="UP001291306">
    <property type="component" value="Unassembled WGS sequence"/>
</dbReference>
<sequence>MYLGVSSSEGAHDGGSLVSRYLAQFGNLRGICLVSGVGNEGAAQGHVSGNMTHVGDVSVQELNVPRDLKRLTFNIWIRIPNSASINIVSPSGESTKIIKPKTNKIETYKFVFTNTEVTIRYFTPENFTGHEVINVTFRDIRSGIWRIELIGFYIIDGSYHIWLPSHNT</sequence>
<dbReference type="Gene3D" id="2.60.120.1290">
    <property type="match status" value="1"/>
</dbReference>